<sequence length="356" mass="37095">MAVLARIPQAATTPDTGLGLAEGLAGMGLNWLHFARACGDDRYLQRALDTADHVRARLGEVTDVPETSGGAHPRAGLMHGSAGPALFLTTLYEATGDPRHLDAAATALRQDLRRCAYSESGTGAEGGAGTDDGTRPARPQGGALFVNEGFRLMPYLAEGSAGVGIALDRYAAHRQEPEFVTALAAIRRAVAPSFCPFPGLFEGAAGLLLFNAHHADSPGPRRGRSASSTGTYCAGGTTSPSPARTCCACRWTSLRRSRRPAGPGRRPREEADDGAAPFPAVSVASRASGRALGAEPEPGHHDTREEVKRMAIYDLQGLGAETSAELGDLSNSNATSVFCCVPSPNLSSLSITCRDC</sequence>
<dbReference type="OrthoDB" id="1492512at2"/>
<evidence type="ECO:0000313" key="3">
    <source>
        <dbReference type="Proteomes" id="UP000195880"/>
    </source>
</evidence>
<evidence type="ECO:0000313" key="2">
    <source>
        <dbReference type="EMBL" id="ARX89396.1"/>
    </source>
</evidence>
<reference evidence="2 3" key="1">
    <citation type="submission" date="2017-05" db="EMBL/GenBank/DDBJ databases">
        <title>Streptomyces alboflavus Genome sequencing and assembly.</title>
        <authorList>
            <person name="Wang Y."/>
            <person name="Du B."/>
            <person name="Ding Y."/>
            <person name="Liu H."/>
            <person name="Hou Q."/>
            <person name="Liu K."/>
            <person name="Wang C."/>
            <person name="Yao L."/>
        </authorList>
    </citation>
    <scope>NUCLEOTIDE SEQUENCE [LARGE SCALE GENOMIC DNA]</scope>
    <source>
        <strain evidence="2 3">MDJK44</strain>
    </source>
</reference>
<dbReference type="GO" id="GO:0005975">
    <property type="term" value="P:carbohydrate metabolic process"/>
    <property type="evidence" value="ECO:0007669"/>
    <property type="project" value="InterPro"/>
</dbReference>
<accession>A0A1Z1WSI5</accession>
<dbReference type="RefSeq" id="WP_087887247.1">
    <property type="nucleotide sequence ID" value="NZ_CP021748.1"/>
</dbReference>
<dbReference type="InterPro" id="IPR058053">
    <property type="entry name" value="RamC_C"/>
</dbReference>
<feature type="region of interest" description="Disordered" evidence="1">
    <location>
        <begin position="216"/>
        <end position="241"/>
    </location>
</feature>
<keyword evidence="3" id="KW-1185">Reference proteome</keyword>
<dbReference type="Gene3D" id="1.50.10.10">
    <property type="match status" value="1"/>
</dbReference>
<name>A0A1Z1WSI5_9ACTN</name>
<evidence type="ECO:0000256" key="1">
    <source>
        <dbReference type="SAM" id="MobiDB-lite"/>
    </source>
</evidence>
<dbReference type="CDD" id="cd04791">
    <property type="entry name" value="LanC_SerThrkinase"/>
    <property type="match status" value="1"/>
</dbReference>
<dbReference type="SUPFAM" id="SSF158745">
    <property type="entry name" value="LanC-like"/>
    <property type="match status" value="1"/>
</dbReference>
<dbReference type="Proteomes" id="UP000195880">
    <property type="component" value="Chromosome"/>
</dbReference>
<proteinExistence type="predicted"/>
<dbReference type="InterPro" id="IPR012341">
    <property type="entry name" value="6hp_glycosidase-like_sf"/>
</dbReference>
<gene>
    <name evidence="2" type="ORF">SMD44_08883</name>
</gene>
<protein>
    <recommendedName>
        <fullName evidence="4">Lanthionine synthetase C family protein</fullName>
    </recommendedName>
</protein>
<organism evidence="2 3">
    <name type="scientific">Streptomyces alboflavus</name>
    <dbReference type="NCBI Taxonomy" id="67267"/>
    <lineage>
        <taxon>Bacteria</taxon>
        <taxon>Bacillati</taxon>
        <taxon>Actinomycetota</taxon>
        <taxon>Actinomycetes</taxon>
        <taxon>Kitasatosporales</taxon>
        <taxon>Streptomycetaceae</taxon>
        <taxon>Streptomyces</taxon>
    </lineage>
</organism>
<dbReference type="AlphaFoldDB" id="A0A1Z1WSI5"/>
<dbReference type="KEGG" id="salf:SMD44_08883"/>
<dbReference type="EMBL" id="CP021748">
    <property type="protein sequence ID" value="ARX89396.1"/>
    <property type="molecule type" value="Genomic_DNA"/>
</dbReference>
<feature type="region of interest" description="Disordered" evidence="1">
    <location>
        <begin position="257"/>
        <end position="279"/>
    </location>
</feature>
<feature type="compositionally biased region" description="Low complexity" evidence="1">
    <location>
        <begin position="216"/>
        <end position="231"/>
    </location>
</feature>
<evidence type="ECO:0008006" key="4">
    <source>
        <dbReference type="Google" id="ProtNLM"/>
    </source>
</evidence>